<accession>A0A9D4PTR4</accession>
<sequence>MPRPRKITHHRFWHDFLLTPTPNNQPSWDDVRRLLVLDQTRKADASRKDLASKDTDIVIFPELDETIQGQPSGDLSELPSSWASDVPGMALSEEVAIRSFNRCGIDGSEDGKLHERQGRKNKTACFAAPLPPFPLATLPTTSNTVREEVVDVSFDSENDCSFDDFDEE</sequence>
<reference evidence="1" key="1">
    <citation type="journal article" date="2020" name="Cell">
        <title>Large-Scale Comparative Analyses of Tick Genomes Elucidate Their Genetic Diversity and Vector Capacities.</title>
        <authorList>
            <consortium name="Tick Genome and Microbiome Consortium (TIGMIC)"/>
            <person name="Jia N."/>
            <person name="Wang J."/>
            <person name="Shi W."/>
            <person name="Du L."/>
            <person name="Sun Y."/>
            <person name="Zhan W."/>
            <person name="Jiang J.F."/>
            <person name="Wang Q."/>
            <person name="Zhang B."/>
            <person name="Ji P."/>
            <person name="Bell-Sakyi L."/>
            <person name="Cui X.M."/>
            <person name="Yuan T.T."/>
            <person name="Jiang B.G."/>
            <person name="Yang W.F."/>
            <person name="Lam T.T."/>
            <person name="Chang Q.C."/>
            <person name="Ding S.J."/>
            <person name="Wang X.J."/>
            <person name="Zhu J.G."/>
            <person name="Ruan X.D."/>
            <person name="Zhao L."/>
            <person name="Wei J.T."/>
            <person name="Ye R.Z."/>
            <person name="Que T.C."/>
            <person name="Du C.H."/>
            <person name="Zhou Y.H."/>
            <person name="Cheng J.X."/>
            <person name="Dai P.F."/>
            <person name="Guo W.B."/>
            <person name="Han X.H."/>
            <person name="Huang E.J."/>
            <person name="Li L.F."/>
            <person name="Wei W."/>
            <person name="Gao Y.C."/>
            <person name="Liu J.Z."/>
            <person name="Shao H.Z."/>
            <person name="Wang X."/>
            <person name="Wang C.C."/>
            <person name="Yang T.C."/>
            <person name="Huo Q.B."/>
            <person name="Li W."/>
            <person name="Chen H.Y."/>
            <person name="Chen S.E."/>
            <person name="Zhou L.G."/>
            <person name="Ni X.B."/>
            <person name="Tian J.H."/>
            <person name="Sheng Y."/>
            <person name="Liu T."/>
            <person name="Pan Y.S."/>
            <person name="Xia L.Y."/>
            <person name="Li J."/>
            <person name="Zhao F."/>
            <person name="Cao W.C."/>
        </authorList>
    </citation>
    <scope>NUCLEOTIDE SEQUENCE</scope>
    <source>
        <strain evidence="1">Rsan-2018</strain>
    </source>
</reference>
<comment type="caution">
    <text evidence="1">The sequence shown here is derived from an EMBL/GenBank/DDBJ whole genome shotgun (WGS) entry which is preliminary data.</text>
</comment>
<protein>
    <submittedName>
        <fullName evidence="1">Uncharacterized protein</fullName>
    </submittedName>
</protein>
<dbReference type="Proteomes" id="UP000821837">
    <property type="component" value="Unassembled WGS sequence"/>
</dbReference>
<evidence type="ECO:0000313" key="2">
    <source>
        <dbReference type="Proteomes" id="UP000821837"/>
    </source>
</evidence>
<name>A0A9D4PTR4_RHISA</name>
<organism evidence="1 2">
    <name type="scientific">Rhipicephalus sanguineus</name>
    <name type="common">Brown dog tick</name>
    <name type="synonym">Ixodes sanguineus</name>
    <dbReference type="NCBI Taxonomy" id="34632"/>
    <lineage>
        <taxon>Eukaryota</taxon>
        <taxon>Metazoa</taxon>
        <taxon>Ecdysozoa</taxon>
        <taxon>Arthropoda</taxon>
        <taxon>Chelicerata</taxon>
        <taxon>Arachnida</taxon>
        <taxon>Acari</taxon>
        <taxon>Parasitiformes</taxon>
        <taxon>Ixodida</taxon>
        <taxon>Ixodoidea</taxon>
        <taxon>Ixodidae</taxon>
        <taxon>Rhipicephalinae</taxon>
        <taxon>Rhipicephalus</taxon>
        <taxon>Rhipicephalus</taxon>
    </lineage>
</organism>
<gene>
    <name evidence="1" type="ORF">HPB52_000865</name>
</gene>
<dbReference type="AlphaFoldDB" id="A0A9D4PTR4"/>
<reference evidence="1" key="2">
    <citation type="submission" date="2021-09" db="EMBL/GenBank/DDBJ databases">
        <authorList>
            <person name="Jia N."/>
            <person name="Wang J."/>
            <person name="Shi W."/>
            <person name="Du L."/>
            <person name="Sun Y."/>
            <person name="Zhan W."/>
            <person name="Jiang J."/>
            <person name="Wang Q."/>
            <person name="Zhang B."/>
            <person name="Ji P."/>
            <person name="Sakyi L.B."/>
            <person name="Cui X."/>
            <person name="Yuan T."/>
            <person name="Jiang B."/>
            <person name="Yang W."/>
            <person name="Lam T.T.-Y."/>
            <person name="Chang Q."/>
            <person name="Ding S."/>
            <person name="Wang X."/>
            <person name="Zhu J."/>
            <person name="Ruan X."/>
            <person name="Zhao L."/>
            <person name="Wei J."/>
            <person name="Que T."/>
            <person name="Du C."/>
            <person name="Cheng J."/>
            <person name="Dai P."/>
            <person name="Han X."/>
            <person name="Huang E."/>
            <person name="Gao Y."/>
            <person name="Liu J."/>
            <person name="Shao H."/>
            <person name="Ye R."/>
            <person name="Li L."/>
            <person name="Wei W."/>
            <person name="Wang X."/>
            <person name="Wang C."/>
            <person name="Huo Q."/>
            <person name="Li W."/>
            <person name="Guo W."/>
            <person name="Chen H."/>
            <person name="Chen S."/>
            <person name="Zhou L."/>
            <person name="Zhou L."/>
            <person name="Ni X."/>
            <person name="Tian J."/>
            <person name="Zhou Y."/>
            <person name="Sheng Y."/>
            <person name="Liu T."/>
            <person name="Pan Y."/>
            <person name="Xia L."/>
            <person name="Li J."/>
            <person name="Zhao F."/>
            <person name="Cao W."/>
        </authorList>
    </citation>
    <scope>NUCLEOTIDE SEQUENCE</scope>
    <source>
        <strain evidence="1">Rsan-2018</strain>
        <tissue evidence="1">Larvae</tissue>
    </source>
</reference>
<proteinExistence type="predicted"/>
<keyword evidence="2" id="KW-1185">Reference proteome</keyword>
<dbReference type="EMBL" id="JABSTV010001250">
    <property type="protein sequence ID" value="KAH7955421.1"/>
    <property type="molecule type" value="Genomic_DNA"/>
</dbReference>
<evidence type="ECO:0000313" key="1">
    <source>
        <dbReference type="EMBL" id="KAH7955421.1"/>
    </source>
</evidence>